<proteinExistence type="predicted"/>
<dbReference type="Proteomes" id="UP001152798">
    <property type="component" value="Chromosome 2"/>
</dbReference>
<organism evidence="2 3">
    <name type="scientific">Nezara viridula</name>
    <name type="common">Southern green stink bug</name>
    <name type="synonym">Cimex viridulus</name>
    <dbReference type="NCBI Taxonomy" id="85310"/>
    <lineage>
        <taxon>Eukaryota</taxon>
        <taxon>Metazoa</taxon>
        <taxon>Ecdysozoa</taxon>
        <taxon>Arthropoda</taxon>
        <taxon>Hexapoda</taxon>
        <taxon>Insecta</taxon>
        <taxon>Pterygota</taxon>
        <taxon>Neoptera</taxon>
        <taxon>Paraneoptera</taxon>
        <taxon>Hemiptera</taxon>
        <taxon>Heteroptera</taxon>
        <taxon>Panheteroptera</taxon>
        <taxon>Pentatomomorpha</taxon>
        <taxon>Pentatomoidea</taxon>
        <taxon>Pentatomidae</taxon>
        <taxon>Pentatominae</taxon>
        <taxon>Nezara</taxon>
    </lineage>
</organism>
<feature type="region of interest" description="Disordered" evidence="1">
    <location>
        <begin position="19"/>
        <end position="38"/>
    </location>
</feature>
<sequence>MNMARKIYSEQELLELSRGVSKSEAEFSSDEDEDSEYLSQNIGETLGTSGMSSAKMINGRTEKIFSTRDTSGAKLSCTTLSSNH</sequence>
<reference evidence="2" key="1">
    <citation type="submission" date="2022-01" db="EMBL/GenBank/DDBJ databases">
        <authorList>
            <person name="King R."/>
        </authorList>
    </citation>
    <scope>NUCLEOTIDE SEQUENCE</scope>
</reference>
<keyword evidence="3" id="KW-1185">Reference proteome</keyword>
<evidence type="ECO:0000313" key="3">
    <source>
        <dbReference type="Proteomes" id="UP001152798"/>
    </source>
</evidence>
<gene>
    <name evidence="2" type="ORF">NEZAVI_LOCUS3625</name>
</gene>
<dbReference type="EMBL" id="OV725078">
    <property type="protein sequence ID" value="CAH1392869.1"/>
    <property type="molecule type" value="Genomic_DNA"/>
</dbReference>
<protein>
    <submittedName>
        <fullName evidence="2">Uncharacterized protein</fullName>
    </submittedName>
</protein>
<name>A0A9P0EDC4_NEZVI</name>
<accession>A0A9P0EDC4</accession>
<evidence type="ECO:0000256" key="1">
    <source>
        <dbReference type="SAM" id="MobiDB-lite"/>
    </source>
</evidence>
<feature type="compositionally biased region" description="Acidic residues" evidence="1">
    <location>
        <begin position="27"/>
        <end position="36"/>
    </location>
</feature>
<dbReference type="AlphaFoldDB" id="A0A9P0EDC4"/>
<evidence type="ECO:0000313" key="2">
    <source>
        <dbReference type="EMBL" id="CAH1392869.1"/>
    </source>
</evidence>